<feature type="region of interest" description="Disordered" evidence="1">
    <location>
        <begin position="281"/>
        <end position="317"/>
    </location>
</feature>
<protein>
    <submittedName>
        <fullName evidence="4">Uncharacterized protein</fullName>
    </submittedName>
</protein>
<accession>A0A7R8YWP9</accession>
<feature type="compositionally biased region" description="Polar residues" evidence="1">
    <location>
        <begin position="1018"/>
        <end position="1064"/>
    </location>
</feature>
<keyword evidence="2" id="KW-0812">Transmembrane</keyword>
<feature type="compositionally biased region" description="Polar residues" evidence="1">
    <location>
        <begin position="922"/>
        <end position="942"/>
    </location>
</feature>
<feature type="compositionally biased region" description="Low complexity" evidence="1">
    <location>
        <begin position="304"/>
        <end position="317"/>
    </location>
</feature>
<evidence type="ECO:0000256" key="1">
    <source>
        <dbReference type="SAM" id="MobiDB-lite"/>
    </source>
</evidence>
<feature type="compositionally biased region" description="Low complexity" evidence="1">
    <location>
        <begin position="1186"/>
        <end position="1196"/>
    </location>
</feature>
<sequence length="1257" mass="138600">MGPTAVGLYAIGLIGVCSALPIQSVNTGDPNVILLGALIFLSFGGVIAGCVCCRRRKKGFEEFRNESAVPDTSKTEYPIFRALSPEAQRHTPVATPPVSNSNENLIEDDFDNNNGPISPADLENIENNNAVDYIQNQNEVGINIEPSPYSINRNLVNSSSPNDDESERSQSPLPIPVSELEDVIVTSSNSCRDESVRPKHFYTSDAQLETVVVDKLVHEEAPALEVEEKLIVKVVQHSSLAAPQSRLDSKVQTLIDNIEPNDLEGKDAICGNGEILPSIYLDSNNGEKSKDCQEEKSDATTPDELLSIKSGSSGKSGEINSVEEALRALDCAIAGENSLNSGGDDEDDLIDEDFECNNTNFQNVIRQLLINDGMKRILPDLSDDQLNDNLSKISNLDGVRTEAELLVDSILNESRKIAEEKRKVNNETVVIQTCEVKDNVKVKFLDKENCNNKSEISTSSPATLTPCESMEDFFSFNHLEKTSTPCIQNKYTSQTSSIFALPSSAMPELGLRKKLIDDTDVLTSPLANKTFDKVTLSETITINEKTESPNTADGTFTFPKNEPAACNQTFEVNKTFDLQPVVVDDANREYTHPGDPCTSKQALERDSCYPSIVYDHEEVNSEDMTTVTPVNTPIELNYSNEMWNRLTKGAELNAGNENQGDPSSDDNGFGGSGWFLHPRTSNIHENETFDMDGEEEDDANLESTFEALRKHLAEVLPQPQGITGPAEYSDDEDDMPQNRTFDEYRSPLDAAVVGLLEGDPTPGTTVQNEMFINYKRVLTPILEESEEETCKTFVMNETKCLDSTSTGCVDTGEAIMGVSKALMASNDTLFNFEDTLGEREDVFSPRTPTRSETQLNVSGKSGKSTEENSVATLDSEKFDSNNSEGIEQEEMENKGRRSPPKTIDLPYPLEMMIDNDVCSPEQQKTFSEGTNSSNTDRVSSDMSGAADHDATFTTYTNEEKTCITVIVKEDERLSEISEPEWGSTTSHGGGYEMNSLTDVPSLDYNINSIEDDDKIDSNDGSSNSCDVTSKNTNPDPNITLQIAGESNQSTEDNQQEDSGNSTHMSADDRTSNSDHSLEDETQKCDDKMSRTIIVVDRHDDLMNQSQSSPSKNYTLHDMNLDDREKCRNFIQNEIAISSSQTLQQYETSNGTGYDDNLSIDDESGEGDGDFDFDSSKENKNPNINEQQQQTQQQLTLSPSSIDFDKQPISTISYQKVQTNSQDAVIVDKRSKLNSTPDHLYENKDLKNGGSGIHENIF</sequence>
<feature type="region of interest" description="Disordered" evidence="1">
    <location>
        <begin position="974"/>
        <end position="996"/>
    </location>
</feature>
<name>A0A7R8YWP9_HERIL</name>
<feature type="region of interest" description="Disordered" evidence="1">
    <location>
        <begin position="652"/>
        <end position="675"/>
    </location>
</feature>
<feature type="region of interest" description="Disordered" evidence="1">
    <location>
        <begin position="1008"/>
        <end position="1116"/>
    </location>
</feature>
<feature type="region of interest" description="Disordered" evidence="1">
    <location>
        <begin position="922"/>
        <end position="944"/>
    </location>
</feature>
<feature type="region of interest" description="Disordered" evidence="1">
    <location>
        <begin position="1141"/>
        <end position="1202"/>
    </location>
</feature>
<feature type="region of interest" description="Disordered" evidence="1">
    <location>
        <begin position="153"/>
        <end position="176"/>
    </location>
</feature>
<feature type="region of interest" description="Disordered" evidence="1">
    <location>
        <begin position="840"/>
        <end position="903"/>
    </location>
</feature>
<feature type="signal peptide" evidence="3">
    <location>
        <begin position="1"/>
        <end position="19"/>
    </location>
</feature>
<dbReference type="OrthoDB" id="7992038at2759"/>
<feature type="compositionally biased region" description="Polar residues" evidence="1">
    <location>
        <begin position="1141"/>
        <end position="1151"/>
    </location>
</feature>
<keyword evidence="2" id="KW-0472">Membrane</keyword>
<evidence type="ECO:0000256" key="3">
    <source>
        <dbReference type="SAM" id="SignalP"/>
    </source>
</evidence>
<evidence type="ECO:0000256" key="2">
    <source>
        <dbReference type="SAM" id="Phobius"/>
    </source>
</evidence>
<feature type="chain" id="PRO_5031409578" evidence="3">
    <location>
        <begin position="20"/>
        <end position="1257"/>
    </location>
</feature>
<gene>
    <name evidence="4" type="ORF">HERILL_LOCUS10809</name>
</gene>
<proteinExistence type="predicted"/>
<feature type="compositionally biased region" description="Basic and acidic residues" evidence="1">
    <location>
        <begin position="1065"/>
        <end position="1101"/>
    </location>
</feature>
<feature type="compositionally biased region" description="Polar residues" evidence="1">
    <location>
        <begin position="655"/>
        <end position="666"/>
    </location>
</feature>
<reference evidence="4 5" key="1">
    <citation type="submission" date="2020-11" db="EMBL/GenBank/DDBJ databases">
        <authorList>
            <person name="Wallbank WR R."/>
            <person name="Pardo Diaz C."/>
            <person name="Kozak K."/>
            <person name="Martin S."/>
            <person name="Jiggins C."/>
            <person name="Moest M."/>
            <person name="Warren A I."/>
            <person name="Generalovic N T."/>
            <person name="Byers J.R.P. K."/>
            <person name="Montejo-Kovacevich G."/>
            <person name="Yen C E."/>
        </authorList>
    </citation>
    <scope>NUCLEOTIDE SEQUENCE [LARGE SCALE GENOMIC DNA]</scope>
</reference>
<keyword evidence="5" id="KW-1185">Reference proteome</keyword>
<dbReference type="AlphaFoldDB" id="A0A7R8YWP9"/>
<feature type="compositionally biased region" description="Basic and acidic residues" evidence="1">
    <location>
        <begin position="285"/>
        <end position="298"/>
    </location>
</feature>
<keyword evidence="2" id="KW-1133">Transmembrane helix</keyword>
<feature type="compositionally biased region" description="Acidic residues" evidence="1">
    <location>
        <begin position="1157"/>
        <end position="1172"/>
    </location>
</feature>
<keyword evidence="3" id="KW-0732">Signal</keyword>
<feature type="compositionally biased region" description="Polar residues" evidence="1">
    <location>
        <begin position="1102"/>
        <end position="1113"/>
    </location>
</feature>
<dbReference type="Proteomes" id="UP000594454">
    <property type="component" value="Chromosome 4"/>
</dbReference>
<evidence type="ECO:0000313" key="5">
    <source>
        <dbReference type="Proteomes" id="UP000594454"/>
    </source>
</evidence>
<dbReference type="EMBL" id="LR899012">
    <property type="protein sequence ID" value="CAD7088158.1"/>
    <property type="molecule type" value="Genomic_DNA"/>
</dbReference>
<dbReference type="InParanoid" id="A0A7R8YWP9"/>
<feature type="compositionally biased region" description="Polar residues" evidence="1">
    <location>
        <begin position="846"/>
        <end position="872"/>
    </location>
</feature>
<evidence type="ECO:0000313" key="4">
    <source>
        <dbReference type="EMBL" id="CAD7088158.1"/>
    </source>
</evidence>
<feature type="transmembrane region" description="Helical" evidence="2">
    <location>
        <begin position="35"/>
        <end position="54"/>
    </location>
</feature>
<organism evidence="4 5">
    <name type="scientific">Hermetia illucens</name>
    <name type="common">Black soldier fly</name>
    <dbReference type="NCBI Taxonomy" id="343691"/>
    <lineage>
        <taxon>Eukaryota</taxon>
        <taxon>Metazoa</taxon>
        <taxon>Ecdysozoa</taxon>
        <taxon>Arthropoda</taxon>
        <taxon>Hexapoda</taxon>
        <taxon>Insecta</taxon>
        <taxon>Pterygota</taxon>
        <taxon>Neoptera</taxon>
        <taxon>Endopterygota</taxon>
        <taxon>Diptera</taxon>
        <taxon>Brachycera</taxon>
        <taxon>Stratiomyomorpha</taxon>
        <taxon>Stratiomyidae</taxon>
        <taxon>Hermetiinae</taxon>
        <taxon>Hermetia</taxon>
    </lineage>
</organism>